<evidence type="ECO:0000313" key="3">
    <source>
        <dbReference type="Proteomes" id="UP000822476"/>
    </source>
</evidence>
<name>A0A8S9ZCE4_9TREM</name>
<feature type="chain" id="PRO_5035869358" description="Cystatin" evidence="1">
    <location>
        <begin position="21"/>
        <end position="116"/>
    </location>
</feature>
<sequence>MIFLLTTGFLALLLLGLCKSGRLHSGYSEPHFPTNSEAVALYVTLVEQLPSLLNELISNLTILSVATQVVSGLNYRISIFVNNRFCYEVTIYQTLPCSAAPNGIQSITGVRPMQFF</sequence>
<dbReference type="OrthoDB" id="2016588at2759"/>
<dbReference type="InterPro" id="IPR046350">
    <property type="entry name" value="Cystatin_sf"/>
</dbReference>
<dbReference type="EMBL" id="JTDE01000270">
    <property type="protein sequence ID" value="KAF7261747.1"/>
    <property type="molecule type" value="Genomic_DNA"/>
</dbReference>
<comment type="caution">
    <text evidence="2">The sequence shown here is derived from an EMBL/GenBank/DDBJ whole genome shotgun (WGS) entry which is preliminary data.</text>
</comment>
<keyword evidence="3" id="KW-1185">Reference proteome</keyword>
<keyword evidence="1" id="KW-0732">Signal</keyword>
<dbReference type="SUPFAM" id="SSF54403">
    <property type="entry name" value="Cystatin/monellin"/>
    <property type="match status" value="1"/>
</dbReference>
<dbReference type="AlphaFoldDB" id="A0A8S9ZCE4"/>
<dbReference type="Proteomes" id="UP000822476">
    <property type="component" value="Unassembled WGS sequence"/>
</dbReference>
<gene>
    <name evidence="2" type="ORF">EG68_00630</name>
</gene>
<evidence type="ECO:0000313" key="2">
    <source>
        <dbReference type="EMBL" id="KAF7261747.1"/>
    </source>
</evidence>
<evidence type="ECO:0008006" key="4">
    <source>
        <dbReference type="Google" id="ProtNLM"/>
    </source>
</evidence>
<proteinExistence type="predicted"/>
<dbReference type="Gene3D" id="3.10.450.10">
    <property type="match status" value="1"/>
</dbReference>
<organism evidence="2 3">
    <name type="scientific">Paragonimus skrjabini miyazakii</name>
    <dbReference type="NCBI Taxonomy" id="59628"/>
    <lineage>
        <taxon>Eukaryota</taxon>
        <taxon>Metazoa</taxon>
        <taxon>Spiralia</taxon>
        <taxon>Lophotrochozoa</taxon>
        <taxon>Platyhelminthes</taxon>
        <taxon>Trematoda</taxon>
        <taxon>Digenea</taxon>
        <taxon>Plagiorchiida</taxon>
        <taxon>Troglotremata</taxon>
        <taxon>Troglotrematidae</taxon>
        <taxon>Paragonimus</taxon>
    </lineage>
</organism>
<feature type="signal peptide" evidence="1">
    <location>
        <begin position="1"/>
        <end position="20"/>
    </location>
</feature>
<reference evidence="2" key="1">
    <citation type="submission" date="2019-07" db="EMBL/GenBank/DDBJ databases">
        <title>Annotation for the trematode Paragonimus miyazaki's.</title>
        <authorList>
            <person name="Choi Y.-J."/>
        </authorList>
    </citation>
    <scope>NUCLEOTIDE SEQUENCE</scope>
    <source>
        <strain evidence="2">Japan</strain>
    </source>
</reference>
<accession>A0A8S9ZCE4</accession>
<protein>
    <recommendedName>
        <fullName evidence="4">Cystatin</fullName>
    </recommendedName>
</protein>
<evidence type="ECO:0000256" key="1">
    <source>
        <dbReference type="SAM" id="SignalP"/>
    </source>
</evidence>